<evidence type="ECO:0000256" key="4">
    <source>
        <dbReference type="ARBA" id="ARBA00022692"/>
    </source>
</evidence>
<organism evidence="12 13">
    <name type="scientific">Haemonchus contortus</name>
    <name type="common">Barber pole worm</name>
    <dbReference type="NCBI Taxonomy" id="6289"/>
    <lineage>
        <taxon>Eukaryota</taxon>
        <taxon>Metazoa</taxon>
        <taxon>Ecdysozoa</taxon>
        <taxon>Nematoda</taxon>
        <taxon>Chromadorea</taxon>
        <taxon>Rhabditida</taxon>
        <taxon>Rhabditina</taxon>
        <taxon>Rhabditomorpha</taxon>
        <taxon>Strongyloidea</taxon>
        <taxon>Trichostrongylidae</taxon>
        <taxon>Haemonchus</taxon>
    </lineage>
</organism>
<feature type="transmembrane region" description="Helical" evidence="10">
    <location>
        <begin position="403"/>
        <end position="430"/>
    </location>
</feature>
<dbReference type="OMA" id="PDNHAIP"/>
<evidence type="ECO:0000313" key="13">
    <source>
        <dbReference type="WBParaSite" id="HCON_00059890-00002"/>
    </source>
</evidence>
<feature type="transmembrane region" description="Helical" evidence="10">
    <location>
        <begin position="258"/>
        <end position="279"/>
    </location>
</feature>
<feature type="transmembrane region" description="Helical" evidence="10">
    <location>
        <begin position="437"/>
        <end position="457"/>
    </location>
</feature>
<dbReference type="WBParaSite" id="HCON_00059890-00002">
    <property type="protein sequence ID" value="HCON_00059890-00002"/>
    <property type="gene ID" value="HCON_00059890"/>
</dbReference>
<keyword evidence="12" id="KW-1185">Reference proteome</keyword>
<dbReference type="AlphaFoldDB" id="A0A7I4Y7R4"/>
<feature type="domain" description="SLC41A/MgtE integral membrane" evidence="11">
    <location>
        <begin position="142"/>
        <end position="275"/>
    </location>
</feature>
<evidence type="ECO:0000256" key="7">
    <source>
        <dbReference type="ARBA" id="ARBA00023065"/>
    </source>
</evidence>
<feature type="transmembrane region" description="Helical" evidence="10">
    <location>
        <begin position="98"/>
        <end position="120"/>
    </location>
</feature>
<evidence type="ECO:0000256" key="1">
    <source>
        <dbReference type="ARBA" id="ARBA00004141"/>
    </source>
</evidence>
<keyword evidence="5" id="KW-0460">Magnesium</keyword>
<protein>
    <submittedName>
        <fullName evidence="13">Divalent cation transporter</fullName>
    </submittedName>
</protein>
<keyword evidence="6 10" id="KW-1133">Transmembrane helix</keyword>
<feature type="transmembrane region" description="Helical" evidence="10">
    <location>
        <begin position="285"/>
        <end position="305"/>
    </location>
</feature>
<keyword evidence="4 10" id="KW-0812">Transmembrane</keyword>
<keyword evidence="8 10" id="KW-0472">Membrane</keyword>
<feature type="transmembrane region" description="Helical" evidence="10">
    <location>
        <begin position="179"/>
        <end position="204"/>
    </location>
</feature>
<dbReference type="InterPro" id="IPR006667">
    <property type="entry name" value="SLC41_membr_dom"/>
</dbReference>
<evidence type="ECO:0000259" key="11">
    <source>
        <dbReference type="Pfam" id="PF01769"/>
    </source>
</evidence>
<evidence type="ECO:0000256" key="5">
    <source>
        <dbReference type="ARBA" id="ARBA00022842"/>
    </source>
</evidence>
<dbReference type="Proteomes" id="UP000025227">
    <property type="component" value="Unplaced"/>
</dbReference>
<reference evidence="13" key="1">
    <citation type="submission" date="2020-12" db="UniProtKB">
        <authorList>
            <consortium name="WormBaseParasite"/>
        </authorList>
    </citation>
    <scope>IDENTIFICATION</scope>
    <source>
        <strain evidence="13">MHco3</strain>
    </source>
</reference>
<dbReference type="InterPro" id="IPR045349">
    <property type="entry name" value="SLC41A1-3"/>
</dbReference>
<evidence type="ECO:0000256" key="2">
    <source>
        <dbReference type="ARBA" id="ARBA00009749"/>
    </source>
</evidence>
<dbReference type="GO" id="GO:0005886">
    <property type="term" value="C:plasma membrane"/>
    <property type="evidence" value="ECO:0007669"/>
    <property type="project" value="TreeGrafter"/>
</dbReference>
<feature type="transmembrane region" description="Helical" evidence="10">
    <location>
        <begin position="325"/>
        <end position="344"/>
    </location>
</feature>
<keyword evidence="7" id="KW-0406">Ion transport</keyword>
<feature type="compositionally biased region" description="Polar residues" evidence="9">
    <location>
        <begin position="47"/>
        <end position="66"/>
    </location>
</feature>
<feature type="domain" description="SLC41A/MgtE integral membrane" evidence="11">
    <location>
        <begin position="353"/>
        <end position="494"/>
    </location>
</feature>
<dbReference type="Gene3D" id="1.10.357.20">
    <property type="entry name" value="SLC41 divalent cation transporters, integral membrane domain"/>
    <property type="match status" value="2"/>
</dbReference>
<dbReference type="PANTHER" id="PTHR16228:SF24">
    <property type="entry name" value="SLC41A_MGTE INTEGRAL MEMBRANE DOMAIN-CONTAINING PROTEIN"/>
    <property type="match status" value="1"/>
</dbReference>
<dbReference type="GO" id="GO:0008324">
    <property type="term" value="F:monoatomic cation transmembrane transporter activity"/>
    <property type="evidence" value="ECO:0007669"/>
    <property type="project" value="InterPro"/>
</dbReference>
<feature type="transmembrane region" description="Helical" evidence="10">
    <location>
        <begin position="477"/>
        <end position="498"/>
    </location>
</feature>
<evidence type="ECO:0000256" key="8">
    <source>
        <dbReference type="ARBA" id="ARBA00023136"/>
    </source>
</evidence>
<feature type="transmembrane region" description="Helical" evidence="10">
    <location>
        <begin position="224"/>
        <end position="246"/>
    </location>
</feature>
<dbReference type="SUPFAM" id="SSF161093">
    <property type="entry name" value="MgtE membrane domain-like"/>
    <property type="match status" value="2"/>
</dbReference>
<keyword evidence="3" id="KW-0813">Transport</keyword>
<evidence type="ECO:0000256" key="3">
    <source>
        <dbReference type="ARBA" id="ARBA00022448"/>
    </source>
</evidence>
<dbReference type="PANTHER" id="PTHR16228">
    <property type="entry name" value="DIVALENT CATION TRANSPORTER SOLUTE CARRIER FAMILY 41"/>
    <property type="match status" value="1"/>
</dbReference>
<comment type="subcellular location">
    <subcellularLocation>
        <location evidence="1">Membrane</location>
        <topology evidence="1">Multi-pass membrane protein</topology>
    </subcellularLocation>
</comment>
<comment type="similarity">
    <text evidence="2">Belongs to the SLC41A transporter family.</text>
</comment>
<evidence type="ECO:0000256" key="9">
    <source>
        <dbReference type="SAM" id="MobiDB-lite"/>
    </source>
</evidence>
<evidence type="ECO:0000256" key="10">
    <source>
        <dbReference type="SAM" id="Phobius"/>
    </source>
</evidence>
<evidence type="ECO:0000313" key="12">
    <source>
        <dbReference type="Proteomes" id="UP000025227"/>
    </source>
</evidence>
<dbReference type="InterPro" id="IPR036739">
    <property type="entry name" value="SLC41_membr_dom_sf"/>
</dbReference>
<accession>A0A7I4Y7R4</accession>
<proteinExistence type="inferred from homology"/>
<dbReference type="Pfam" id="PF01769">
    <property type="entry name" value="MgtE"/>
    <property type="match status" value="2"/>
</dbReference>
<name>A0A7I4Y7R4_HAECO</name>
<evidence type="ECO:0000256" key="6">
    <source>
        <dbReference type="ARBA" id="ARBA00022989"/>
    </source>
</evidence>
<feature type="region of interest" description="Disordered" evidence="9">
    <location>
        <begin position="1"/>
        <end position="66"/>
    </location>
</feature>
<sequence length="526" mass="57202">MRRSLHVVSNHVPRRLKMSSDHKSNSASNDDQVKMKSLHTSGGGSGQQDKTTTSNQTSFSGLTRSSTEDSASMITYTEATQKSSFVAVLMEKESTSDIFWQTLIPFMVGGLGSVACGLIVNRAQKTDLVCEVPHLIAICVPLQGMKGNLDMTFTSRLGTMAHRGRLRDSGYARRILRSIALLEAQGIFISLFSVLITFALEGLLQSRKKQPPVGDFLFLGSNSLFAMCIASAISSVAMVVLVVYSYRKAINPDNIGTPIAASCGDLLTIMAMLVIGVFYYPIAMVSNWISCSVMAAFLATTPFFLFIAHKDDEAWIAARQQGPTFLLAAILSSAAGLVQAYGAMSFPELTVYQPLVAATSGNRASVQSARISSYLNTYKGPNRLKMRLNPWIYYTSADHESRAAFLILMTSVPYQLAFVLLSHAVAYVALAPLRLNILFLLGYLITVFIQSFILLYLAEVVVYSLFHFGIDPDLHAIPLLTSIGDLLGTALLFVLFLLTSISPEVVVVSEPPSGLLANANKTCSYE</sequence>
<dbReference type="OrthoDB" id="5791097at2759"/>